<dbReference type="EMBL" id="JARKHS020008374">
    <property type="protein sequence ID" value="KAK8780835.1"/>
    <property type="molecule type" value="Genomic_DNA"/>
</dbReference>
<dbReference type="AlphaFoldDB" id="A0AAQ4F235"/>
<keyword evidence="1" id="KW-0732">Signal</keyword>
<keyword evidence="3" id="KW-1185">Reference proteome</keyword>
<dbReference type="Proteomes" id="UP001321473">
    <property type="component" value="Unassembled WGS sequence"/>
</dbReference>
<comment type="caution">
    <text evidence="2">The sequence shown here is derived from an EMBL/GenBank/DDBJ whole genome shotgun (WGS) entry which is preliminary data.</text>
</comment>
<name>A0AAQ4F235_AMBAM</name>
<feature type="chain" id="PRO_5043018393" description="Secreted protein" evidence="1">
    <location>
        <begin position="24"/>
        <end position="147"/>
    </location>
</feature>
<accession>A0AAQ4F235</accession>
<organism evidence="2 3">
    <name type="scientific">Amblyomma americanum</name>
    <name type="common">Lone star tick</name>
    <dbReference type="NCBI Taxonomy" id="6943"/>
    <lineage>
        <taxon>Eukaryota</taxon>
        <taxon>Metazoa</taxon>
        <taxon>Ecdysozoa</taxon>
        <taxon>Arthropoda</taxon>
        <taxon>Chelicerata</taxon>
        <taxon>Arachnida</taxon>
        <taxon>Acari</taxon>
        <taxon>Parasitiformes</taxon>
        <taxon>Ixodida</taxon>
        <taxon>Ixodoidea</taxon>
        <taxon>Ixodidae</taxon>
        <taxon>Amblyomminae</taxon>
        <taxon>Amblyomma</taxon>
    </lineage>
</organism>
<proteinExistence type="predicted"/>
<protein>
    <recommendedName>
        <fullName evidence="4">Secreted protein</fullName>
    </recommendedName>
</protein>
<sequence>MLIFNSNTTHLLLRASLGCSVAAGPSEASSSVLGGPPPALRICRLVTGTGKSKGGVRPREDWDGLNHTNKKDDFAAAGFTRFGPPDVKGSAIEEAMVQPYPSIHPSIQSVVSLRWWCRVFVQLCWLCFSARKFHIVLCVGEGQTLTR</sequence>
<evidence type="ECO:0008006" key="4">
    <source>
        <dbReference type="Google" id="ProtNLM"/>
    </source>
</evidence>
<evidence type="ECO:0000313" key="2">
    <source>
        <dbReference type="EMBL" id="KAK8780835.1"/>
    </source>
</evidence>
<reference evidence="2 3" key="1">
    <citation type="journal article" date="2023" name="Arcadia Sci">
        <title>De novo assembly of a long-read Amblyomma americanum tick genome.</title>
        <authorList>
            <person name="Chou S."/>
            <person name="Poskanzer K.E."/>
            <person name="Rollins M."/>
            <person name="Thuy-Boun P.S."/>
        </authorList>
    </citation>
    <scope>NUCLEOTIDE SEQUENCE [LARGE SCALE GENOMIC DNA]</scope>
    <source>
        <strain evidence="2">F_SG_1</strain>
        <tissue evidence="2">Salivary glands</tissue>
    </source>
</reference>
<feature type="signal peptide" evidence="1">
    <location>
        <begin position="1"/>
        <end position="23"/>
    </location>
</feature>
<evidence type="ECO:0000313" key="3">
    <source>
        <dbReference type="Proteomes" id="UP001321473"/>
    </source>
</evidence>
<evidence type="ECO:0000256" key="1">
    <source>
        <dbReference type="SAM" id="SignalP"/>
    </source>
</evidence>
<gene>
    <name evidence="2" type="ORF">V5799_017823</name>
</gene>